<reference evidence="3" key="1">
    <citation type="submission" date="2014-11" db="EMBL/GenBank/DDBJ databases">
        <authorList>
            <person name="Geib S."/>
        </authorList>
    </citation>
    <scope>NUCLEOTIDE SEQUENCE</scope>
</reference>
<keyword evidence="1" id="KW-0812">Transmembrane</keyword>
<feature type="transmembrane region" description="Helical" evidence="1">
    <location>
        <begin position="241"/>
        <end position="263"/>
    </location>
</feature>
<dbReference type="InterPro" id="IPR036779">
    <property type="entry name" value="LysM_dom_sf"/>
</dbReference>
<dbReference type="Gene3D" id="3.10.350.10">
    <property type="entry name" value="LysM domain"/>
    <property type="match status" value="1"/>
</dbReference>
<dbReference type="PANTHER" id="PTHR20932:SF13">
    <property type="entry name" value="LD36653P"/>
    <property type="match status" value="1"/>
</dbReference>
<reference evidence="3" key="2">
    <citation type="journal article" date="2015" name="Gigascience">
        <title>Reconstructing a comprehensive transcriptome assembly of a white-pupal translocated strain of the pest fruit fly Bactrocera cucurbitae.</title>
        <authorList>
            <person name="Sim S.B."/>
            <person name="Calla B."/>
            <person name="Hall B."/>
            <person name="DeRego T."/>
            <person name="Geib S.M."/>
        </authorList>
    </citation>
    <scope>NUCLEOTIDE SEQUENCE</scope>
</reference>
<organism evidence="3">
    <name type="scientific">Zeugodacus cucurbitae</name>
    <name type="common">Melon fruit fly</name>
    <name type="synonym">Bactrocera cucurbitae</name>
    <dbReference type="NCBI Taxonomy" id="28588"/>
    <lineage>
        <taxon>Eukaryota</taxon>
        <taxon>Metazoa</taxon>
        <taxon>Ecdysozoa</taxon>
        <taxon>Arthropoda</taxon>
        <taxon>Hexapoda</taxon>
        <taxon>Insecta</taxon>
        <taxon>Pterygota</taxon>
        <taxon>Neoptera</taxon>
        <taxon>Endopterygota</taxon>
        <taxon>Diptera</taxon>
        <taxon>Brachycera</taxon>
        <taxon>Muscomorpha</taxon>
        <taxon>Tephritoidea</taxon>
        <taxon>Tephritidae</taxon>
        <taxon>Zeugodacus</taxon>
        <taxon>Zeugodacus</taxon>
    </lineage>
</organism>
<dbReference type="InterPro" id="IPR018392">
    <property type="entry name" value="LysM"/>
</dbReference>
<dbReference type="SMART" id="SM00257">
    <property type="entry name" value="LysM"/>
    <property type="match status" value="1"/>
</dbReference>
<evidence type="ECO:0000259" key="2">
    <source>
        <dbReference type="PROSITE" id="PS51782"/>
    </source>
</evidence>
<dbReference type="PROSITE" id="PS51782">
    <property type="entry name" value="LYSM"/>
    <property type="match status" value="1"/>
</dbReference>
<evidence type="ECO:0000256" key="1">
    <source>
        <dbReference type="SAM" id="Phobius"/>
    </source>
</evidence>
<dbReference type="Pfam" id="PF01476">
    <property type="entry name" value="LysM"/>
    <property type="match status" value="1"/>
</dbReference>
<accession>A0A0A1WYQ9</accession>
<keyword evidence="1" id="KW-1133">Transmembrane helix</keyword>
<gene>
    <name evidence="3" type="primary">LYSMD3_1</name>
    <name evidence="3" type="ORF">g.55311</name>
</gene>
<evidence type="ECO:0000313" key="3">
    <source>
        <dbReference type="EMBL" id="JAD03771.1"/>
    </source>
</evidence>
<keyword evidence="1" id="KW-0472">Membrane</keyword>
<dbReference type="CDD" id="cd00118">
    <property type="entry name" value="LysM"/>
    <property type="match status" value="1"/>
</dbReference>
<dbReference type="PANTHER" id="PTHR20932">
    <property type="entry name" value="LYSM AND PUTATIVE PEPTIDOGLYCAN-BINDING DOMAIN-CONTAINING PROTEIN"/>
    <property type="match status" value="1"/>
</dbReference>
<dbReference type="SUPFAM" id="SSF54106">
    <property type="entry name" value="LysM domain"/>
    <property type="match status" value="1"/>
</dbReference>
<dbReference type="AlphaFoldDB" id="A0A0A1WYQ9"/>
<dbReference type="EMBL" id="GBXI01010521">
    <property type="protein sequence ID" value="JAD03771.1"/>
    <property type="molecule type" value="Transcribed_RNA"/>
</dbReference>
<proteinExistence type="predicted"/>
<name>A0A0A1WYQ9_ZEUCU</name>
<dbReference type="InterPro" id="IPR045030">
    <property type="entry name" value="LYSM1-4"/>
</dbReference>
<protein>
    <submittedName>
        <fullName evidence="3">LysM and putative peptidoglycan-binding domain-containing protein 3</fullName>
    </submittedName>
</protein>
<feature type="domain" description="LysM" evidence="2">
    <location>
        <begin position="62"/>
        <end position="106"/>
    </location>
</feature>
<sequence>MRRQRRVNPSPDIYVDASHSANISYEPLNKHLDEEKNPFEMERLPRMTILENGQLHSFENTIEAKVQVGDSLQALALRFRCTVADIKRLNKIDKDNEIYARKFVKIPVTPHSILLETLPTVHKSGSNSPSRSEYETFETNIMRNPLKDANLMLGEKLIIASVNASGNVNPDKVDINSSVLSSTLANKDSVSLDKEKNYTNDSTALLDDFLDDDFADTYVRPVRGPSMSALHWSGSDGDMTWVCLFVVILALCFAIPLIVVIFWTHPHSSGNNNTTTTN</sequence>